<feature type="region of interest" description="Disordered" evidence="1">
    <location>
        <begin position="60"/>
        <end position="86"/>
    </location>
</feature>
<dbReference type="VEuPathDB" id="TriTrypDB:TvY486_0044180"/>
<dbReference type="Proteomes" id="UP000009027">
    <property type="component" value="Unassembled WGS sequence"/>
</dbReference>
<accession>F9WV99</accession>
<feature type="compositionally biased region" description="Basic and acidic residues" evidence="1">
    <location>
        <begin position="110"/>
        <end position="139"/>
    </location>
</feature>
<organism evidence="2 3">
    <name type="scientific">Trypanosoma vivax (strain Y486)</name>
    <dbReference type="NCBI Taxonomy" id="1055687"/>
    <lineage>
        <taxon>Eukaryota</taxon>
        <taxon>Discoba</taxon>
        <taxon>Euglenozoa</taxon>
        <taxon>Kinetoplastea</taxon>
        <taxon>Metakinetoplastina</taxon>
        <taxon>Trypanosomatida</taxon>
        <taxon>Trypanosomatidae</taxon>
        <taxon>Trypanosoma</taxon>
        <taxon>Duttonella</taxon>
    </lineage>
</organism>
<evidence type="ECO:0008006" key="4">
    <source>
        <dbReference type="Google" id="ProtNLM"/>
    </source>
</evidence>
<proteinExistence type="predicted"/>
<keyword evidence="3" id="KW-1185">Reference proteome</keyword>
<evidence type="ECO:0000256" key="1">
    <source>
        <dbReference type="SAM" id="MobiDB-lite"/>
    </source>
</evidence>
<dbReference type="EMBL" id="CAEX01007793">
    <property type="protein sequence ID" value="CCD21505.1"/>
    <property type="molecule type" value="Genomic_DNA"/>
</dbReference>
<dbReference type="AlphaFoldDB" id="F9WV99"/>
<reference evidence="2 3" key="1">
    <citation type="journal article" date="2012" name="Proc. Natl. Acad. Sci. U.S.A.">
        <title>Antigenic diversity is generated by distinct evolutionary mechanisms in African trypanosome species.</title>
        <authorList>
            <person name="Jackson A.P."/>
            <person name="Berry A."/>
            <person name="Aslett M."/>
            <person name="Allison H.C."/>
            <person name="Burton P."/>
            <person name="Vavrova-Anderson J."/>
            <person name="Brown R."/>
            <person name="Browne H."/>
            <person name="Corton N."/>
            <person name="Hauser H."/>
            <person name="Gamble J."/>
            <person name="Gilderthorp R."/>
            <person name="Marcello L."/>
            <person name="McQuillan J."/>
            <person name="Otto T.D."/>
            <person name="Quail M.A."/>
            <person name="Sanders M.J."/>
            <person name="van Tonder A."/>
            <person name="Ginger M.L."/>
            <person name="Field M.C."/>
            <person name="Barry J.D."/>
            <person name="Hertz-Fowler C."/>
            <person name="Berriman M."/>
        </authorList>
    </citation>
    <scope>NUCLEOTIDE SEQUENCE</scope>
    <source>
        <strain evidence="2 3">Y486</strain>
    </source>
</reference>
<feature type="non-terminal residue" evidence="2">
    <location>
        <position position="305"/>
    </location>
</feature>
<evidence type="ECO:0000313" key="2">
    <source>
        <dbReference type="EMBL" id="CCD21505.1"/>
    </source>
</evidence>
<feature type="region of interest" description="Disordered" evidence="1">
    <location>
        <begin position="107"/>
        <end position="148"/>
    </location>
</feature>
<feature type="compositionally biased region" description="Basic residues" evidence="1">
    <location>
        <begin position="60"/>
        <end position="74"/>
    </location>
</feature>
<protein>
    <recommendedName>
        <fullName evidence="4">Trypanosoma glutamic acid/alanine-rich protein domain-containing protein</fullName>
    </recommendedName>
</protein>
<sequence>MCLPPCILRANVARPLTAVLRTLLPPPLSAACTFAFTSRPPPFPVCGAADDPSIATHTHKHTHARRHTHAHTYTRTHTATATDNDRTPYGVAACRGTVLRVRSCTRWPRRHDGHDDGNRQDGERKPDGGEQKPDGDDGAKGGNESEEEDPYALKLVEFACEVAGQLRGVNASAETHASALRQSVAKTADYLAEAEKKAAEAANKNESKEVIQKRAAVLAAVVSAHATVLAATANTSEVVDGVKYHAERLLKGLDEYFVDAQRSNASEDIKDVAKSCAAAPAAADVSSASVDGVKDAAAKALGDEA</sequence>
<name>F9WV99_TRYVY</name>
<evidence type="ECO:0000313" key="3">
    <source>
        <dbReference type="Proteomes" id="UP000009027"/>
    </source>
</evidence>
<dbReference type="Gene3D" id="1.20.1260.80">
    <property type="match status" value="1"/>
</dbReference>
<gene>
    <name evidence="2" type="ORF">TvY486_0044180</name>
</gene>